<evidence type="ECO:0000313" key="7">
    <source>
        <dbReference type="EMBL" id="GJE55538.1"/>
    </source>
</evidence>
<evidence type="ECO:0000256" key="3">
    <source>
        <dbReference type="ARBA" id="ARBA00022692"/>
    </source>
</evidence>
<dbReference type="EMBL" id="BPRA01000008">
    <property type="protein sequence ID" value="GJE55538.1"/>
    <property type="molecule type" value="Genomic_DNA"/>
</dbReference>
<accession>A0ABQ4TNX7</accession>
<reference evidence="7" key="1">
    <citation type="journal article" date="2021" name="Front. Microbiol.">
        <title>Comprehensive Comparative Genomics and Phenotyping of Methylobacterium Species.</title>
        <authorList>
            <person name="Alessa O."/>
            <person name="Ogura Y."/>
            <person name="Fujitani Y."/>
            <person name="Takami H."/>
            <person name="Hayashi T."/>
            <person name="Sahin N."/>
            <person name="Tani A."/>
        </authorList>
    </citation>
    <scope>NUCLEOTIDE SEQUENCE</scope>
    <source>
        <strain evidence="7">DSM 23674</strain>
    </source>
</reference>
<dbReference type="InterPro" id="IPR045214">
    <property type="entry name" value="Surf1/Surf4"/>
</dbReference>
<evidence type="ECO:0000256" key="5">
    <source>
        <dbReference type="ARBA" id="ARBA00023136"/>
    </source>
</evidence>
<dbReference type="PANTHER" id="PTHR23427">
    <property type="entry name" value="SURFEIT LOCUS PROTEIN"/>
    <property type="match status" value="1"/>
</dbReference>
<feature type="transmembrane region" description="Helical" evidence="6">
    <location>
        <begin position="20"/>
        <end position="42"/>
    </location>
</feature>
<dbReference type="PROSITE" id="PS50895">
    <property type="entry name" value="SURF1"/>
    <property type="match status" value="1"/>
</dbReference>
<feature type="transmembrane region" description="Helical" evidence="6">
    <location>
        <begin position="223"/>
        <end position="243"/>
    </location>
</feature>
<keyword evidence="8" id="KW-1185">Reference proteome</keyword>
<protein>
    <recommendedName>
        <fullName evidence="6">SURF1-like protein</fullName>
    </recommendedName>
</protein>
<dbReference type="Pfam" id="PF02104">
    <property type="entry name" value="SURF1"/>
    <property type="match status" value="1"/>
</dbReference>
<evidence type="ECO:0000256" key="1">
    <source>
        <dbReference type="ARBA" id="ARBA00004370"/>
    </source>
</evidence>
<dbReference type="Proteomes" id="UP001055101">
    <property type="component" value="Unassembled WGS sequence"/>
</dbReference>
<comment type="similarity">
    <text evidence="2 6">Belongs to the SURF1 family.</text>
</comment>
<name>A0ABQ4TNX7_9HYPH</name>
<organism evidence="7 8">
    <name type="scientific">Methylobacterium thuringiense</name>
    <dbReference type="NCBI Taxonomy" id="1003091"/>
    <lineage>
        <taxon>Bacteria</taxon>
        <taxon>Pseudomonadati</taxon>
        <taxon>Pseudomonadota</taxon>
        <taxon>Alphaproteobacteria</taxon>
        <taxon>Hyphomicrobiales</taxon>
        <taxon>Methylobacteriaceae</taxon>
        <taxon>Methylobacterium</taxon>
    </lineage>
</organism>
<keyword evidence="6" id="KW-1003">Cell membrane</keyword>
<keyword evidence="5 6" id="KW-0472">Membrane</keyword>
<comment type="subcellular location">
    <subcellularLocation>
        <location evidence="6">Cell membrane</location>
        <topology evidence="6">Multi-pass membrane protein</topology>
    </subcellularLocation>
    <subcellularLocation>
        <location evidence="1">Membrane</location>
    </subcellularLocation>
</comment>
<feature type="transmembrane region" description="Helical" evidence="6">
    <location>
        <begin position="180"/>
        <end position="197"/>
    </location>
</feature>
<sequence length="255" mass="27199">MPDVSAPGAADGPPARRSLGTLFAINLVGLIVVSVLLGLGVWQVQRRAWKLDLIARVEARVHAEPGPAPGPEAWPAVSAEADAYRRLRLTGTFQYDRTSLVQALTEFGGGFWVLTPLQSEAGFTVLVNRGFVPSDRRDLADRAEPAGPVTLTGLLRVTEPGGAFLRSNDPAADRWYSRDVAAIAGARGLTGVAPYFVDADAGPDPGRLPVGGLTVVAFPNSHLVYALTWFVLAAMSAGALVYLDREAFRERRRAA</sequence>
<evidence type="ECO:0000256" key="6">
    <source>
        <dbReference type="RuleBase" id="RU363076"/>
    </source>
</evidence>
<keyword evidence="4 6" id="KW-1133">Transmembrane helix</keyword>
<reference evidence="7" key="2">
    <citation type="submission" date="2021-08" db="EMBL/GenBank/DDBJ databases">
        <authorList>
            <person name="Tani A."/>
            <person name="Ola A."/>
            <person name="Ogura Y."/>
            <person name="Katsura K."/>
            <person name="Hayashi T."/>
        </authorList>
    </citation>
    <scope>NUCLEOTIDE SEQUENCE</scope>
    <source>
        <strain evidence="7">DSM 23674</strain>
    </source>
</reference>
<evidence type="ECO:0000313" key="8">
    <source>
        <dbReference type="Proteomes" id="UP001055101"/>
    </source>
</evidence>
<evidence type="ECO:0000256" key="2">
    <source>
        <dbReference type="ARBA" id="ARBA00007165"/>
    </source>
</evidence>
<gene>
    <name evidence="7" type="ORF">EKPJFOCH_2030</name>
</gene>
<keyword evidence="3 6" id="KW-0812">Transmembrane</keyword>
<dbReference type="PANTHER" id="PTHR23427:SF2">
    <property type="entry name" value="SURFEIT LOCUS PROTEIN 1"/>
    <property type="match status" value="1"/>
</dbReference>
<dbReference type="CDD" id="cd06662">
    <property type="entry name" value="SURF1"/>
    <property type="match status" value="1"/>
</dbReference>
<evidence type="ECO:0000256" key="4">
    <source>
        <dbReference type="ARBA" id="ARBA00022989"/>
    </source>
</evidence>
<dbReference type="InterPro" id="IPR002994">
    <property type="entry name" value="Surf1/Shy1"/>
</dbReference>
<proteinExistence type="inferred from homology"/>
<comment type="caution">
    <text evidence="7">The sequence shown here is derived from an EMBL/GenBank/DDBJ whole genome shotgun (WGS) entry which is preliminary data.</text>
</comment>